<dbReference type="PANTHER" id="PTHR10110">
    <property type="entry name" value="SODIUM/HYDROGEN EXCHANGER"/>
    <property type="match status" value="1"/>
</dbReference>
<dbReference type="InterPro" id="IPR006153">
    <property type="entry name" value="Cation/H_exchanger_TM"/>
</dbReference>
<keyword evidence="7 10" id="KW-0406">Ion transport</keyword>
<evidence type="ECO:0000256" key="2">
    <source>
        <dbReference type="ARBA" id="ARBA00022448"/>
    </source>
</evidence>
<dbReference type="OrthoDB" id="9809206at2"/>
<evidence type="ECO:0000256" key="9">
    <source>
        <dbReference type="ARBA" id="ARBA00023201"/>
    </source>
</evidence>
<proteinExistence type="inferred from homology"/>
<keyword evidence="6 10" id="KW-0915">Sodium</keyword>
<dbReference type="InterPro" id="IPR018422">
    <property type="entry name" value="Cation/H_exchanger_CPA1"/>
</dbReference>
<dbReference type="GO" id="GO:0015386">
    <property type="term" value="F:potassium:proton antiporter activity"/>
    <property type="evidence" value="ECO:0007669"/>
    <property type="project" value="TreeGrafter"/>
</dbReference>
<evidence type="ECO:0000256" key="8">
    <source>
        <dbReference type="ARBA" id="ARBA00023136"/>
    </source>
</evidence>
<keyword evidence="4 10" id="KW-0812">Transmembrane</keyword>
<feature type="domain" description="Cation/H+ exchanger transmembrane" evidence="11">
    <location>
        <begin position="15"/>
        <end position="420"/>
    </location>
</feature>
<evidence type="ECO:0000256" key="4">
    <source>
        <dbReference type="ARBA" id="ARBA00022692"/>
    </source>
</evidence>
<comment type="function">
    <text evidence="10">Na(+)/H(+) antiporter that extrudes sodium in exchange for external protons.</text>
</comment>
<feature type="transmembrane region" description="Helical" evidence="10">
    <location>
        <begin position="85"/>
        <end position="105"/>
    </location>
</feature>
<dbReference type="Pfam" id="PF00999">
    <property type="entry name" value="Na_H_Exchanger"/>
    <property type="match status" value="1"/>
</dbReference>
<dbReference type="GO" id="GO:0098719">
    <property type="term" value="P:sodium ion import across plasma membrane"/>
    <property type="evidence" value="ECO:0007669"/>
    <property type="project" value="TreeGrafter"/>
</dbReference>
<dbReference type="PANTHER" id="PTHR10110:SF86">
    <property type="entry name" value="SODIUM_HYDROGEN EXCHANGER 7"/>
    <property type="match status" value="1"/>
</dbReference>
<feature type="transmembrane region" description="Helical" evidence="10">
    <location>
        <begin position="182"/>
        <end position="207"/>
    </location>
</feature>
<dbReference type="GO" id="GO:0051453">
    <property type="term" value="P:regulation of intracellular pH"/>
    <property type="evidence" value="ECO:0007669"/>
    <property type="project" value="TreeGrafter"/>
</dbReference>
<evidence type="ECO:0000256" key="7">
    <source>
        <dbReference type="ARBA" id="ARBA00023065"/>
    </source>
</evidence>
<dbReference type="NCBIfam" id="TIGR00831">
    <property type="entry name" value="a_cpa1"/>
    <property type="match status" value="1"/>
</dbReference>
<evidence type="ECO:0000256" key="5">
    <source>
        <dbReference type="ARBA" id="ARBA00022989"/>
    </source>
</evidence>
<dbReference type="Proteomes" id="UP000198844">
    <property type="component" value="Unassembled WGS sequence"/>
</dbReference>
<keyword evidence="10" id="KW-0997">Cell inner membrane</keyword>
<dbReference type="AlphaFoldDB" id="A0A1I7EN04"/>
<keyword evidence="8 10" id="KW-0472">Membrane</keyword>
<feature type="transmembrane region" description="Helical" evidence="10">
    <location>
        <begin position="396"/>
        <end position="420"/>
    </location>
</feature>
<keyword evidence="3" id="KW-1003">Cell membrane</keyword>
<name>A0A1I7EN04_9BURK</name>
<dbReference type="EMBL" id="FPBH01000034">
    <property type="protein sequence ID" value="SFU25257.1"/>
    <property type="molecule type" value="Genomic_DNA"/>
</dbReference>
<dbReference type="GO" id="GO:0005886">
    <property type="term" value="C:plasma membrane"/>
    <property type="evidence" value="ECO:0007669"/>
    <property type="project" value="UniProtKB-SubCell"/>
</dbReference>
<keyword evidence="5 10" id="KW-1133">Transmembrane helix</keyword>
<dbReference type="GO" id="GO:0015385">
    <property type="term" value="F:sodium:proton antiporter activity"/>
    <property type="evidence" value="ECO:0007669"/>
    <property type="project" value="InterPro"/>
</dbReference>
<feature type="transmembrane region" description="Helical" evidence="10">
    <location>
        <begin position="219"/>
        <end position="236"/>
    </location>
</feature>
<keyword evidence="10" id="KW-0050">Antiport</keyword>
<feature type="transmembrane region" description="Helical" evidence="10">
    <location>
        <begin position="358"/>
        <end position="381"/>
    </location>
</feature>
<sequence length="551" mass="59303">MDIVFTVLILLLAVAASGIVTRMMRVALPLPLVQIAIGALLAWPKLGLHVTFDPEIFMMLFIPPLLFADGWRIPKRELFMARRSILMLALGLVFMTVLAVGYFIHALVPSISLPVAFALAAVLSPTDAVALSGIAGKGKIPGRLMHILEGEALMNDASGLVALKFAIAAALTGVFSLRDASISFVIIAVGGLATGAAVSWLFSFVSAHFLSLNEEGDPAPGVVMTLLIPFAAYLIAERFEFSGILAAVSAGMMMNYANIANAGPVSSRVRGNSTWTMIEFVFNGMVFILLGLQFPHILGRALLDAHETSDVEVWRLIGYIAAVAAALSAMRFVWVWLLRWFASRGAAKHGMASAVPGLRTVTVTTVAGVRGAVTLAGVLSLPEMLPNGTPLPGRDLAIFIASGVILLSLLVAVVALPLLLSGWRRGKDPHAAEEAMARTMAAQAAIRAVDEVHDRDCADLDESASAYAADVTARVMDIYRRRLATLEDEQEPREMARRADALEFRMKLAAMRAERKVLLALRNSQAINDETLNKLMREVDLSETALTVRKR</sequence>
<dbReference type="Gene3D" id="6.10.140.1330">
    <property type="match status" value="1"/>
</dbReference>
<dbReference type="InterPro" id="IPR004705">
    <property type="entry name" value="Cation/H_exchanger_CPA1_bac"/>
</dbReference>
<reference evidence="12 13" key="1">
    <citation type="submission" date="2016-10" db="EMBL/GenBank/DDBJ databases">
        <authorList>
            <person name="de Groot N.N."/>
        </authorList>
    </citation>
    <scope>NUCLEOTIDE SEQUENCE [LARGE SCALE GENOMIC DNA]</scope>
    <source>
        <strain evidence="12 13">LMG 27731</strain>
    </source>
</reference>
<evidence type="ECO:0000313" key="13">
    <source>
        <dbReference type="Proteomes" id="UP000198844"/>
    </source>
</evidence>
<keyword evidence="9 10" id="KW-0739">Sodium transport</keyword>
<keyword evidence="2 10" id="KW-0813">Transport</keyword>
<feature type="transmembrane region" description="Helical" evidence="10">
    <location>
        <begin position="275"/>
        <end position="296"/>
    </location>
</feature>
<evidence type="ECO:0000256" key="3">
    <source>
        <dbReference type="ARBA" id="ARBA00022475"/>
    </source>
</evidence>
<evidence type="ECO:0000259" key="11">
    <source>
        <dbReference type="Pfam" id="PF00999"/>
    </source>
</evidence>
<evidence type="ECO:0000256" key="1">
    <source>
        <dbReference type="ARBA" id="ARBA00004651"/>
    </source>
</evidence>
<evidence type="ECO:0000256" key="6">
    <source>
        <dbReference type="ARBA" id="ARBA00023053"/>
    </source>
</evidence>
<feature type="transmembrane region" description="Helical" evidence="10">
    <location>
        <begin position="157"/>
        <end position="176"/>
    </location>
</feature>
<gene>
    <name evidence="12" type="ORF">SAMN05192563_103438</name>
</gene>
<dbReference type="RefSeq" id="WP_093644805.1">
    <property type="nucleotide sequence ID" value="NZ_FPBH01000034.1"/>
</dbReference>
<comment type="caution">
    <text evidence="10">Lacks conserved residue(s) required for the propagation of feature annotation.</text>
</comment>
<feature type="transmembrane region" description="Helical" evidence="10">
    <location>
        <begin position="316"/>
        <end position="337"/>
    </location>
</feature>
<protein>
    <submittedName>
        <fullName evidence="12">Sodium/proton antiporter, CPA1 family</fullName>
    </submittedName>
</protein>
<evidence type="ECO:0000313" key="12">
    <source>
        <dbReference type="EMBL" id="SFU25257.1"/>
    </source>
</evidence>
<accession>A0A1I7EN04</accession>
<evidence type="ECO:0000256" key="10">
    <source>
        <dbReference type="RuleBase" id="RU366002"/>
    </source>
</evidence>
<comment type="subcellular location">
    <subcellularLocation>
        <location evidence="10">Cell inner membrane</location>
        <topology evidence="10">Multi-pass membrane protein</topology>
    </subcellularLocation>
    <subcellularLocation>
        <location evidence="1">Cell membrane</location>
        <topology evidence="1">Multi-pass membrane protein</topology>
    </subcellularLocation>
</comment>
<organism evidence="12 13">
    <name type="scientific">Paraburkholderia aspalathi</name>
    <dbReference type="NCBI Taxonomy" id="1324617"/>
    <lineage>
        <taxon>Bacteria</taxon>
        <taxon>Pseudomonadati</taxon>
        <taxon>Pseudomonadota</taxon>
        <taxon>Betaproteobacteria</taxon>
        <taxon>Burkholderiales</taxon>
        <taxon>Burkholderiaceae</taxon>
        <taxon>Paraburkholderia</taxon>
    </lineage>
</organism>
<feature type="transmembrane region" description="Helical" evidence="10">
    <location>
        <begin position="56"/>
        <end position="73"/>
    </location>
</feature>
<comment type="similarity">
    <text evidence="10">Belongs to the monovalent cation:proton antiporter 1 (CPA1) transporter (TC 2.A.36) family.</text>
</comment>